<proteinExistence type="predicted"/>
<gene>
    <name evidence="1" type="ORF">EZS28_037545</name>
</gene>
<dbReference type="AlphaFoldDB" id="A0A5J4U988"/>
<evidence type="ECO:0000313" key="1">
    <source>
        <dbReference type="EMBL" id="KAA6366928.1"/>
    </source>
</evidence>
<dbReference type="EMBL" id="SNRW01018863">
    <property type="protein sequence ID" value="KAA6366928.1"/>
    <property type="molecule type" value="Genomic_DNA"/>
</dbReference>
<evidence type="ECO:0000313" key="2">
    <source>
        <dbReference type="Proteomes" id="UP000324800"/>
    </source>
</evidence>
<sequence>MTKSDAIYFAISGNVDDVKIQICAGMNVYVLEVLFGSYQWIKKITKNKKLQIQDPIPQATVVADASPQVWWATLELDSGEDLLACGA</sequence>
<protein>
    <submittedName>
        <fullName evidence="1">Uncharacterized protein</fullName>
    </submittedName>
</protein>
<reference evidence="1 2" key="1">
    <citation type="submission" date="2019-03" db="EMBL/GenBank/DDBJ databases">
        <title>Single cell metagenomics reveals metabolic interactions within the superorganism composed of flagellate Streblomastix strix and complex community of Bacteroidetes bacteria on its surface.</title>
        <authorList>
            <person name="Treitli S.C."/>
            <person name="Kolisko M."/>
            <person name="Husnik F."/>
            <person name="Keeling P."/>
            <person name="Hampl V."/>
        </authorList>
    </citation>
    <scope>NUCLEOTIDE SEQUENCE [LARGE SCALE GENOMIC DNA]</scope>
    <source>
        <strain evidence="1">ST1C</strain>
    </source>
</reference>
<comment type="caution">
    <text evidence="1">The sequence shown here is derived from an EMBL/GenBank/DDBJ whole genome shotgun (WGS) entry which is preliminary data.</text>
</comment>
<accession>A0A5J4U988</accession>
<organism evidence="1 2">
    <name type="scientific">Streblomastix strix</name>
    <dbReference type="NCBI Taxonomy" id="222440"/>
    <lineage>
        <taxon>Eukaryota</taxon>
        <taxon>Metamonada</taxon>
        <taxon>Preaxostyla</taxon>
        <taxon>Oxymonadida</taxon>
        <taxon>Streblomastigidae</taxon>
        <taxon>Streblomastix</taxon>
    </lineage>
</organism>
<name>A0A5J4U988_9EUKA</name>
<dbReference type="Proteomes" id="UP000324800">
    <property type="component" value="Unassembled WGS sequence"/>
</dbReference>